<evidence type="ECO:0000259" key="2">
    <source>
        <dbReference type="Pfam" id="PF16010"/>
    </source>
</evidence>
<feature type="domain" description="Pyrroloquinoline quinone-dependent pyranose dehydrogenase beta-propeller" evidence="3">
    <location>
        <begin position="264"/>
        <end position="652"/>
    </location>
</feature>
<dbReference type="SUPFAM" id="SSF50952">
    <property type="entry name" value="Soluble quinoprotein glucose dehydrogenase"/>
    <property type="match status" value="1"/>
</dbReference>
<dbReference type="Gene3D" id="2.120.10.30">
    <property type="entry name" value="TolB, C-terminal domain"/>
    <property type="match status" value="1"/>
</dbReference>
<dbReference type="AlphaFoldDB" id="A0A7C8MFX6"/>
<dbReference type="OrthoDB" id="507128at2759"/>
<proteinExistence type="predicted"/>
<dbReference type="InterPro" id="IPR011041">
    <property type="entry name" value="Quinoprot_gluc/sorb_DH_b-prop"/>
</dbReference>
<organism evidence="4 5">
    <name type="scientific">Massariosphaeria phaeospora</name>
    <dbReference type="NCBI Taxonomy" id="100035"/>
    <lineage>
        <taxon>Eukaryota</taxon>
        <taxon>Fungi</taxon>
        <taxon>Dikarya</taxon>
        <taxon>Ascomycota</taxon>
        <taxon>Pezizomycotina</taxon>
        <taxon>Dothideomycetes</taxon>
        <taxon>Pleosporomycetidae</taxon>
        <taxon>Pleosporales</taxon>
        <taxon>Pleosporales incertae sedis</taxon>
        <taxon>Massariosphaeria</taxon>
    </lineage>
</organism>
<dbReference type="Gene3D" id="2.60.40.1210">
    <property type="entry name" value="Cellobiose dehydrogenase, cytochrome domain"/>
    <property type="match status" value="1"/>
</dbReference>
<reference evidence="4 5" key="1">
    <citation type="submission" date="2020-01" db="EMBL/GenBank/DDBJ databases">
        <authorList>
            <consortium name="DOE Joint Genome Institute"/>
            <person name="Haridas S."/>
            <person name="Albert R."/>
            <person name="Binder M."/>
            <person name="Bloem J."/>
            <person name="Labutti K."/>
            <person name="Salamov A."/>
            <person name="Andreopoulos B."/>
            <person name="Baker S.E."/>
            <person name="Barry K."/>
            <person name="Bills G."/>
            <person name="Bluhm B.H."/>
            <person name="Cannon C."/>
            <person name="Castanera R."/>
            <person name="Culley D.E."/>
            <person name="Daum C."/>
            <person name="Ezra D."/>
            <person name="Gonzalez J.B."/>
            <person name="Henrissat B."/>
            <person name="Kuo A."/>
            <person name="Liang C."/>
            <person name="Lipzen A."/>
            <person name="Lutzoni F."/>
            <person name="Magnuson J."/>
            <person name="Mondo S."/>
            <person name="Nolan M."/>
            <person name="Ohm R."/>
            <person name="Pangilinan J."/>
            <person name="Park H.-J.H."/>
            <person name="Ramirez L."/>
            <person name="Alfaro M."/>
            <person name="Sun H."/>
            <person name="Tritt A."/>
            <person name="Yoshinaga Y."/>
            <person name="Zwiers L.-H.L."/>
            <person name="Turgeon B.G."/>
            <person name="Goodwin S.B."/>
            <person name="Spatafora J.W."/>
            <person name="Crous P.W."/>
            <person name="Grigoriev I.V."/>
        </authorList>
    </citation>
    <scope>NUCLEOTIDE SEQUENCE [LARGE SCALE GENOMIC DNA]</scope>
    <source>
        <strain evidence="4 5">CBS 611.86</strain>
    </source>
</reference>
<keyword evidence="5" id="KW-1185">Reference proteome</keyword>
<dbReference type="Proteomes" id="UP000481861">
    <property type="component" value="Unassembled WGS sequence"/>
</dbReference>
<evidence type="ECO:0000259" key="3">
    <source>
        <dbReference type="Pfam" id="PF22807"/>
    </source>
</evidence>
<dbReference type="PANTHER" id="PTHR47797">
    <property type="entry name" value="DEHYDROGENASE, PUTATIVE (AFU_ORTHOLOGUE AFUA_8G05805)-RELATED"/>
    <property type="match status" value="1"/>
</dbReference>
<feature type="compositionally biased region" description="Low complexity" evidence="1">
    <location>
        <begin position="224"/>
        <end position="233"/>
    </location>
</feature>
<dbReference type="Pfam" id="PF16010">
    <property type="entry name" value="CDH-cyt"/>
    <property type="match status" value="1"/>
</dbReference>
<dbReference type="InterPro" id="IPR054539">
    <property type="entry name" value="Beta-prop_PDH"/>
</dbReference>
<dbReference type="EMBL" id="JAADJZ010000002">
    <property type="protein sequence ID" value="KAF2877276.1"/>
    <property type="molecule type" value="Genomic_DNA"/>
</dbReference>
<dbReference type="CDD" id="cd09630">
    <property type="entry name" value="CDH_like_cytochrome"/>
    <property type="match status" value="1"/>
</dbReference>
<comment type="caution">
    <text evidence="4">The sequence shown here is derived from an EMBL/GenBank/DDBJ whole genome shotgun (WGS) entry which is preliminary data.</text>
</comment>
<feature type="region of interest" description="Disordered" evidence="1">
    <location>
        <begin position="218"/>
        <end position="251"/>
    </location>
</feature>
<gene>
    <name evidence="4" type="ORF">BDV95DRAFT_673985</name>
</gene>
<dbReference type="SUPFAM" id="SSF49344">
    <property type="entry name" value="CBD9-like"/>
    <property type="match status" value="1"/>
</dbReference>
<dbReference type="InterPro" id="IPR015920">
    <property type="entry name" value="Cellobiose_DH-like_cyt"/>
</dbReference>
<evidence type="ECO:0000313" key="4">
    <source>
        <dbReference type="EMBL" id="KAF2877276.1"/>
    </source>
</evidence>
<sequence>MVAHDMVMTQASSRASTVPECPIFVGQSVPYCDSLTSICYQSYTDDNGISLRIALPKVTAAPFDSIIQIVAPIKYKWIGFSWGGTMAYVPLLVGWPNGNSVVHTSRIAFGLILPNPYANATYTQMKGSGANSTHWTLTVRAQGASQWYDSEGTLVTLNPNDAGTFAHAYSTRAVSQPARNTSAFNHHDSVGYPSIDLAAAQSASFDSWVASNLIPDTPPPTTVPAPTTLSSTVRPSSSPTGAVPIGTGVPSSCASAPEPRFSSKVASGWRAVKLAGGLTNPRALVLDSVGNVLVIENGKGIVGYSRGADACVTSSKTIVSQANLAHGIALSADGKTLFASSMTKVWSWSYDAATLSVSAQKELVVGMFAGGHTTRTLAIPRKYPNLLVVSHGSNGNFDYESIDPKTGRAAVKVFDLSAVPSGGYDYTTKGYQMGYGLRNSVGLAFDASGMLWAVENGSEGLTRTVNTTTTDLNEDNPGEEVNLLGDPSKPNTKWYGYPTCHSVWQPSAFPDQKFTIGDQFTLEPNATFDDAACKQRSTPAKLVMQAHSVPLGCEFSPDSSTLYVTFHGSSARGTPTGYKVVQVPFSKLGNGGFDPEASPSSADGYTDVWSNVDDAKCSMLDCFRPVGITVDKVGRLYVTSDGAAEGELYLLGKV</sequence>
<evidence type="ECO:0000256" key="1">
    <source>
        <dbReference type="SAM" id="MobiDB-lite"/>
    </source>
</evidence>
<name>A0A7C8MFX6_9PLEO</name>
<feature type="domain" description="Cellobiose dehydrogenase-like cytochrome" evidence="2">
    <location>
        <begin position="31"/>
        <end position="206"/>
    </location>
</feature>
<protein>
    <submittedName>
        <fullName evidence="4">Uncharacterized protein</fullName>
    </submittedName>
</protein>
<evidence type="ECO:0000313" key="5">
    <source>
        <dbReference type="Proteomes" id="UP000481861"/>
    </source>
</evidence>
<dbReference type="PANTHER" id="PTHR47797:SF5">
    <property type="entry name" value="CELLOBIOSE DEHYDROGENASE CYTOCHROME DOMAIN-CONTAINING PROTEIN"/>
    <property type="match status" value="1"/>
</dbReference>
<dbReference type="Pfam" id="PF22807">
    <property type="entry name" value="TrAA12"/>
    <property type="match status" value="1"/>
</dbReference>
<dbReference type="InterPro" id="IPR011042">
    <property type="entry name" value="6-blade_b-propeller_TolB-like"/>
</dbReference>
<accession>A0A7C8MFX6</accession>